<dbReference type="EMBL" id="JASCIR010000004">
    <property type="protein sequence ID" value="MDI3385964.1"/>
    <property type="molecule type" value="Genomic_DNA"/>
</dbReference>
<dbReference type="Proteomes" id="UP001224661">
    <property type="component" value="Unassembled WGS sequence"/>
</dbReference>
<protein>
    <submittedName>
        <fullName evidence="2">Uncharacterized protein</fullName>
    </submittedName>
</protein>
<keyword evidence="3" id="KW-1185">Reference proteome</keyword>
<dbReference type="RefSeq" id="WP_282511554.1">
    <property type="nucleotide sequence ID" value="NZ_JASCIR010000004.1"/>
</dbReference>
<feature type="region of interest" description="Disordered" evidence="1">
    <location>
        <begin position="41"/>
        <end position="60"/>
    </location>
</feature>
<name>A0ABT6RNF9_9ACTN</name>
<organism evidence="2 3">
    <name type="scientific">Streptomyces solicavernae</name>
    <dbReference type="NCBI Taxonomy" id="3043614"/>
    <lineage>
        <taxon>Bacteria</taxon>
        <taxon>Bacillati</taxon>
        <taxon>Actinomycetota</taxon>
        <taxon>Actinomycetes</taxon>
        <taxon>Kitasatosporales</taxon>
        <taxon>Streptomycetaceae</taxon>
        <taxon>Streptomyces</taxon>
    </lineage>
</organism>
<evidence type="ECO:0000313" key="3">
    <source>
        <dbReference type="Proteomes" id="UP001224661"/>
    </source>
</evidence>
<sequence>MTPPHLGADASAEKPLPAFPRPGPGTVSHPVLAAVLAEVEEREASGEAGPAYYSDAADPR</sequence>
<comment type="caution">
    <text evidence="2">The sequence shown here is derived from an EMBL/GenBank/DDBJ whole genome shotgun (WGS) entry which is preliminary data.</text>
</comment>
<gene>
    <name evidence="2" type="ORF">QIS99_06985</name>
</gene>
<evidence type="ECO:0000313" key="2">
    <source>
        <dbReference type="EMBL" id="MDI3385964.1"/>
    </source>
</evidence>
<feature type="region of interest" description="Disordered" evidence="1">
    <location>
        <begin position="1"/>
        <end position="28"/>
    </location>
</feature>
<proteinExistence type="predicted"/>
<evidence type="ECO:0000256" key="1">
    <source>
        <dbReference type="SAM" id="MobiDB-lite"/>
    </source>
</evidence>
<accession>A0ABT6RNF9</accession>
<reference evidence="2 3" key="1">
    <citation type="submission" date="2023-05" db="EMBL/GenBank/DDBJ databases">
        <title>Draft genome sequence of Streptomyces sp. B-S-A8 isolated from a cave soil in Thailand.</title>
        <authorList>
            <person name="Chamroensaksri N."/>
            <person name="Muangham S."/>
        </authorList>
    </citation>
    <scope>NUCLEOTIDE SEQUENCE [LARGE SCALE GENOMIC DNA]</scope>
    <source>
        <strain evidence="2 3">B-S-A8</strain>
    </source>
</reference>